<keyword evidence="2" id="KW-1185">Reference proteome</keyword>
<evidence type="ECO:0000313" key="1">
    <source>
        <dbReference type="EMBL" id="MCH4565444.1"/>
    </source>
</evidence>
<evidence type="ECO:0008006" key="3">
    <source>
        <dbReference type="Google" id="ProtNLM"/>
    </source>
</evidence>
<accession>A0ABS9S042</accession>
<gene>
    <name evidence="1" type="ORF">MKP05_20305</name>
</gene>
<sequence>MPYIIEFIGVPGSGKTFSSLKLESLLRSEASKVISYAEFSSGDVNFFRIIKKMISTFKFMIRSPREFIGLGSLIFSNEYKSKLIVWSILINYSHLLDFLNKCRYESLPAVVEQGIFQIGWPLIYYSTDKEPSLKVFYRLIDNAIKHIDPSLYILVCIAPPEIVLAKRMRKRNLSDLNIRESMASLELLYSSIKGLRSVSGMIFLSNDGSDSSNERTNTIILDLVKSNGQKKNHYHCDK</sequence>
<dbReference type="SUPFAM" id="SSF52540">
    <property type="entry name" value="P-loop containing nucleoside triphosphate hydrolases"/>
    <property type="match status" value="1"/>
</dbReference>
<reference evidence="1 2" key="1">
    <citation type="submission" date="2022-02" db="EMBL/GenBank/DDBJ databases">
        <title>Halomonas fukangensis sp. nov., a halophilic bacterium isolated from a bulk soil of Kalidium foliatum at Fukang.</title>
        <authorList>
            <person name="Huang Y."/>
        </authorList>
    </citation>
    <scope>NUCLEOTIDE SEQUENCE [LARGE SCALE GENOMIC DNA]</scope>
    <source>
        <strain evidence="1 2">EGI 63088</strain>
    </source>
</reference>
<dbReference type="RefSeq" id="WP_240569986.1">
    <property type="nucleotide sequence ID" value="NZ_JAKVPY010000042.1"/>
</dbReference>
<dbReference type="EMBL" id="JAKVPY010000042">
    <property type="protein sequence ID" value="MCH4565444.1"/>
    <property type="molecule type" value="Genomic_DNA"/>
</dbReference>
<dbReference type="Proteomes" id="UP001202117">
    <property type="component" value="Unassembled WGS sequence"/>
</dbReference>
<proteinExistence type="predicted"/>
<protein>
    <recommendedName>
        <fullName evidence="3">Deoxynucleoside kinase domain-containing protein</fullName>
    </recommendedName>
</protein>
<dbReference type="InterPro" id="IPR027417">
    <property type="entry name" value="P-loop_NTPase"/>
</dbReference>
<name>A0ABS9S042_9GAMM</name>
<organism evidence="1 2">
    <name type="scientific">Halomonas flagellata</name>
    <dbReference type="NCBI Taxonomy" id="2920385"/>
    <lineage>
        <taxon>Bacteria</taxon>
        <taxon>Pseudomonadati</taxon>
        <taxon>Pseudomonadota</taxon>
        <taxon>Gammaproteobacteria</taxon>
        <taxon>Oceanospirillales</taxon>
        <taxon>Halomonadaceae</taxon>
        <taxon>Halomonas</taxon>
    </lineage>
</organism>
<evidence type="ECO:0000313" key="2">
    <source>
        <dbReference type="Proteomes" id="UP001202117"/>
    </source>
</evidence>
<comment type="caution">
    <text evidence="1">The sequence shown here is derived from an EMBL/GenBank/DDBJ whole genome shotgun (WGS) entry which is preliminary data.</text>
</comment>